<dbReference type="GO" id="GO:0004983">
    <property type="term" value="F:neuropeptide Y receptor activity"/>
    <property type="evidence" value="ECO:0007669"/>
    <property type="project" value="InterPro"/>
</dbReference>
<evidence type="ECO:0000256" key="7">
    <source>
        <dbReference type="ARBA" id="ARBA00023170"/>
    </source>
</evidence>
<keyword evidence="4 10" id="KW-1133">Transmembrane helix</keyword>
<dbReference type="PANTHER" id="PTHR45695">
    <property type="entry name" value="LEUCOKININ RECEPTOR-RELATED"/>
    <property type="match status" value="1"/>
</dbReference>
<evidence type="ECO:0000259" key="11">
    <source>
        <dbReference type="PROSITE" id="PS50262"/>
    </source>
</evidence>
<keyword evidence="3 9" id="KW-0812">Transmembrane</keyword>
<feature type="transmembrane region" description="Helical" evidence="10">
    <location>
        <begin position="134"/>
        <end position="152"/>
    </location>
</feature>
<sequence>MNVIRLETAGDVVTNRLVTKVWQNSRPKQMSHFLSSDKSTSFLSYTPSMSMILASIVVNSRLVLSVPFLYTDFMLGHWIFPRFMCPVSQVSVLLSVFVSCYTLTLISFERYILIVHPIFYTSNYPKIQTYSSKLLLIGWILGSIFAAVSLRYSQTLEFHWKGRLYFDCRMVYGSDISEKVHVLLVFTLTFLLPLVLQTTFYSLIGLKLKNMRSPVISLDKIKVIKMLSYLVIMFAVCWLPIRVFFLVVIFNKQMIDFKTTLEYHIYVFAFFGAHFLAMFNSCVNPIVYCFVSKNFRDDFWEIMAKTRLKIFRKTPQNPLNRKPIESTEL</sequence>
<evidence type="ECO:0000256" key="2">
    <source>
        <dbReference type="ARBA" id="ARBA00010663"/>
    </source>
</evidence>
<keyword evidence="5 9" id="KW-0297">G-protein coupled receptor</keyword>
<comment type="subcellular location">
    <subcellularLocation>
        <location evidence="1">Membrane</location>
        <topology evidence="1">Multi-pass membrane protein</topology>
    </subcellularLocation>
</comment>
<feature type="transmembrane region" description="Helical" evidence="10">
    <location>
        <begin position="90"/>
        <end position="113"/>
    </location>
</feature>
<dbReference type="InterPro" id="IPR000611">
    <property type="entry name" value="NPY_rcpt"/>
</dbReference>
<feature type="transmembrane region" description="Helical" evidence="10">
    <location>
        <begin position="227"/>
        <end position="251"/>
    </location>
</feature>
<reference evidence="12" key="1">
    <citation type="submission" date="2020-11" db="EMBL/GenBank/DDBJ databases">
        <authorList>
            <person name="Tran Van P."/>
        </authorList>
    </citation>
    <scope>NUCLEOTIDE SEQUENCE</scope>
</reference>
<dbReference type="Gene3D" id="1.20.1070.10">
    <property type="entry name" value="Rhodopsin 7-helix transmembrane proteins"/>
    <property type="match status" value="1"/>
</dbReference>
<evidence type="ECO:0000256" key="5">
    <source>
        <dbReference type="ARBA" id="ARBA00023040"/>
    </source>
</evidence>
<gene>
    <name evidence="12" type="ORF">ONB1V03_LOCUS11186</name>
</gene>
<keyword evidence="8 9" id="KW-0807">Transducer</keyword>
<dbReference type="EMBL" id="CAJPVJ010008135">
    <property type="protein sequence ID" value="CAG2171726.1"/>
    <property type="molecule type" value="Genomic_DNA"/>
</dbReference>
<comment type="similarity">
    <text evidence="2 9">Belongs to the G-protein coupled receptor 1 family.</text>
</comment>
<dbReference type="SUPFAM" id="SSF81321">
    <property type="entry name" value="Family A G protein-coupled receptor-like"/>
    <property type="match status" value="1"/>
</dbReference>
<evidence type="ECO:0000313" key="12">
    <source>
        <dbReference type="EMBL" id="CAD7654539.1"/>
    </source>
</evidence>
<evidence type="ECO:0000256" key="10">
    <source>
        <dbReference type="SAM" id="Phobius"/>
    </source>
</evidence>
<dbReference type="Proteomes" id="UP000728032">
    <property type="component" value="Unassembled WGS sequence"/>
</dbReference>
<feature type="transmembrane region" description="Helical" evidence="10">
    <location>
        <begin position="263"/>
        <end position="291"/>
    </location>
</feature>
<dbReference type="PROSITE" id="PS00237">
    <property type="entry name" value="G_PROTEIN_RECEP_F1_1"/>
    <property type="match status" value="1"/>
</dbReference>
<evidence type="ECO:0000256" key="1">
    <source>
        <dbReference type="ARBA" id="ARBA00004141"/>
    </source>
</evidence>
<evidence type="ECO:0000256" key="8">
    <source>
        <dbReference type="ARBA" id="ARBA00023224"/>
    </source>
</evidence>
<dbReference type="OrthoDB" id="10037617at2759"/>
<proteinExistence type="inferred from homology"/>
<dbReference type="EMBL" id="OC922960">
    <property type="protein sequence ID" value="CAD7654539.1"/>
    <property type="molecule type" value="Genomic_DNA"/>
</dbReference>
<accession>A0A7R9QQU9</accession>
<evidence type="ECO:0000256" key="4">
    <source>
        <dbReference type="ARBA" id="ARBA00022989"/>
    </source>
</evidence>
<dbReference type="AlphaFoldDB" id="A0A7R9QQU9"/>
<dbReference type="PANTHER" id="PTHR45695:SF9">
    <property type="entry name" value="LEUCOKININ RECEPTOR"/>
    <property type="match status" value="1"/>
</dbReference>
<feature type="transmembrane region" description="Helical" evidence="10">
    <location>
        <begin position="51"/>
        <end position="70"/>
    </location>
</feature>
<evidence type="ECO:0000256" key="9">
    <source>
        <dbReference type="RuleBase" id="RU000688"/>
    </source>
</evidence>
<keyword evidence="13" id="KW-1185">Reference proteome</keyword>
<dbReference type="PRINTS" id="PR00237">
    <property type="entry name" value="GPCRRHODOPSN"/>
</dbReference>
<dbReference type="PRINTS" id="PR01012">
    <property type="entry name" value="NRPEPTIDEYR"/>
</dbReference>
<dbReference type="InterPro" id="IPR000276">
    <property type="entry name" value="GPCR_Rhodpsn"/>
</dbReference>
<dbReference type="PROSITE" id="PS50262">
    <property type="entry name" value="G_PROTEIN_RECEP_F1_2"/>
    <property type="match status" value="1"/>
</dbReference>
<name>A0A7R9QQU9_9ACAR</name>
<evidence type="ECO:0000256" key="6">
    <source>
        <dbReference type="ARBA" id="ARBA00023136"/>
    </source>
</evidence>
<dbReference type="Pfam" id="PF00001">
    <property type="entry name" value="7tm_1"/>
    <property type="match status" value="1"/>
</dbReference>
<feature type="domain" description="G-protein coupled receptors family 1 profile" evidence="11">
    <location>
        <begin position="14"/>
        <end position="288"/>
    </location>
</feature>
<feature type="transmembrane region" description="Helical" evidence="10">
    <location>
        <begin position="180"/>
        <end position="206"/>
    </location>
</feature>
<protein>
    <recommendedName>
        <fullName evidence="11">G-protein coupled receptors family 1 profile domain-containing protein</fullName>
    </recommendedName>
</protein>
<dbReference type="GO" id="GO:0005886">
    <property type="term" value="C:plasma membrane"/>
    <property type="evidence" value="ECO:0007669"/>
    <property type="project" value="TreeGrafter"/>
</dbReference>
<dbReference type="InterPro" id="IPR017452">
    <property type="entry name" value="GPCR_Rhodpsn_7TM"/>
</dbReference>
<evidence type="ECO:0000256" key="3">
    <source>
        <dbReference type="ARBA" id="ARBA00022692"/>
    </source>
</evidence>
<organism evidence="12">
    <name type="scientific">Oppiella nova</name>
    <dbReference type="NCBI Taxonomy" id="334625"/>
    <lineage>
        <taxon>Eukaryota</taxon>
        <taxon>Metazoa</taxon>
        <taxon>Ecdysozoa</taxon>
        <taxon>Arthropoda</taxon>
        <taxon>Chelicerata</taxon>
        <taxon>Arachnida</taxon>
        <taxon>Acari</taxon>
        <taxon>Acariformes</taxon>
        <taxon>Sarcoptiformes</taxon>
        <taxon>Oribatida</taxon>
        <taxon>Brachypylina</taxon>
        <taxon>Oppioidea</taxon>
        <taxon>Oppiidae</taxon>
        <taxon>Oppiella</taxon>
    </lineage>
</organism>
<evidence type="ECO:0000313" key="13">
    <source>
        <dbReference type="Proteomes" id="UP000728032"/>
    </source>
</evidence>
<keyword evidence="7 9" id="KW-0675">Receptor</keyword>
<keyword evidence="6 10" id="KW-0472">Membrane</keyword>